<feature type="active site" evidence="7">
    <location>
        <position position="213"/>
    </location>
</feature>
<proteinExistence type="inferred from homology"/>
<evidence type="ECO:0000313" key="11">
    <source>
        <dbReference type="EMBL" id="KAG8443817.1"/>
    </source>
</evidence>
<accession>A0A8T2JJZ6</accession>
<dbReference type="GO" id="GO:0004198">
    <property type="term" value="F:calcium-dependent cysteine-type endopeptidase activity"/>
    <property type="evidence" value="ECO:0007669"/>
    <property type="project" value="InterPro"/>
</dbReference>
<dbReference type="SMART" id="SM00720">
    <property type="entry name" value="calpain_III"/>
    <property type="match status" value="1"/>
</dbReference>
<dbReference type="InterPro" id="IPR038765">
    <property type="entry name" value="Papain-like_cys_pep_sf"/>
</dbReference>
<sequence>MSSAAVEIIKAKDVADGLGTKRNPMKYLNQDFEKLREQCLASGTLFKDEEFAACQSALGFNELGLGSSKTMGVVWKRPTFIVDGAPRGDIRQGALDYLYQVVPVDQTFQTNYAGIFHFKKGKLVFVKSAEGNEFWSALLEKAYAKLNGSYEALIGGSPLEALEDFTGGIGEQYYLEKPPADLFQRVQKALKANPFSPPDKVETVANNNVVKNHAYSITGAEEVSFHGQKVQLFRVRNPWGKTEWNGAWSDNAPEWNEIDPNVKLAVCAAVTISSGVCSVYGSWKSGCTAGGCKRYPDTFWTNPQFRIKLEEPDDVRRGRESFLSVPSYLKTEMNVEDLRTLLNRIILMKDEKSEGFSLNTCKEMINLSDIDLTGKLNSKELRSLWIKLDKYMKIFKESDLNDSGTIDAHEMRKALPEAGFILNNQIQEIIVQRSISNGLSVSLDNFIASLIRLETLFKMFELLKSNENGVMSLSLSENSV</sequence>
<dbReference type="InterPro" id="IPR001300">
    <property type="entry name" value="Peptidase_C2_calpain_cat"/>
</dbReference>
<dbReference type="EMBL" id="JAACNH010000004">
    <property type="protein sequence ID" value="KAG8443817.1"/>
    <property type="molecule type" value="Genomic_DNA"/>
</dbReference>
<dbReference type="CDD" id="cd00044">
    <property type="entry name" value="CysPc"/>
    <property type="match status" value="1"/>
</dbReference>
<reference evidence="11" key="1">
    <citation type="thesis" date="2020" institute="ProQuest LLC" country="789 East Eisenhower Parkway, Ann Arbor, MI, USA">
        <title>Comparative Genomics and Chromosome Evolution.</title>
        <authorList>
            <person name="Mudd A.B."/>
        </authorList>
    </citation>
    <scope>NUCLEOTIDE SEQUENCE</scope>
    <source>
        <strain evidence="11">Female2</strain>
        <tissue evidence="11">Blood</tissue>
    </source>
</reference>
<keyword evidence="6" id="KW-0106">Calcium</keyword>
<dbReference type="InterPro" id="IPR018247">
    <property type="entry name" value="EF_Hand_1_Ca_BS"/>
</dbReference>
<dbReference type="PROSITE" id="PS50222">
    <property type="entry name" value="EF_HAND_2"/>
    <property type="match status" value="1"/>
</dbReference>
<keyword evidence="5" id="KW-0788">Thiol protease</keyword>
<comment type="similarity">
    <text evidence="1">Belongs to the peptidase C2 family.</text>
</comment>
<dbReference type="GO" id="GO:0005509">
    <property type="term" value="F:calcium ion binding"/>
    <property type="evidence" value="ECO:0007669"/>
    <property type="project" value="InterPro"/>
</dbReference>
<dbReference type="GO" id="GO:0006508">
    <property type="term" value="P:proteolysis"/>
    <property type="evidence" value="ECO:0007669"/>
    <property type="project" value="UniProtKB-KW"/>
</dbReference>
<evidence type="ECO:0000256" key="7">
    <source>
        <dbReference type="PIRSR" id="PIRSR622684-1"/>
    </source>
</evidence>
<dbReference type="InterPro" id="IPR022682">
    <property type="entry name" value="Calpain_domain_III"/>
</dbReference>
<dbReference type="Pfam" id="PF00648">
    <property type="entry name" value="Peptidase_C2"/>
    <property type="match status" value="1"/>
</dbReference>
<dbReference type="SUPFAM" id="SSF47473">
    <property type="entry name" value="EF-hand"/>
    <property type="match status" value="1"/>
</dbReference>
<keyword evidence="3" id="KW-0479">Metal-binding</keyword>
<keyword evidence="12" id="KW-1185">Reference proteome</keyword>
<evidence type="ECO:0000256" key="6">
    <source>
        <dbReference type="ARBA" id="ARBA00022837"/>
    </source>
</evidence>
<dbReference type="Gene3D" id="1.10.238.10">
    <property type="entry name" value="EF-hand"/>
    <property type="match status" value="1"/>
</dbReference>
<dbReference type="SUPFAM" id="SSF54001">
    <property type="entry name" value="Cysteine proteinases"/>
    <property type="match status" value="1"/>
</dbReference>
<feature type="active site" evidence="7">
    <location>
        <position position="237"/>
    </location>
</feature>
<dbReference type="InterPro" id="IPR011992">
    <property type="entry name" value="EF-hand-dom_pair"/>
</dbReference>
<gene>
    <name evidence="11" type="ORF">GDO86_009125</name>
</gene>
<evidence type="ECO:0000256" key="4">
    <source>
        <dbReference type="ARBA" id="ARBA00022801"/>
    </source>
</evidence>
<dbReference type="PROSITE" id="PS50203">
    <property type="entry name" value="CALPAIN_CAT"/>
    <property type="match status" value="1"/>
</dbReference>
<keyword evidence="2" id="KW-0645">Protease</keyword>
<dbReference type="PANTHER" id="PTHR10183">
    <property type="entry name" value="CALPAIN"/>
    <property type="match status" value="1"/>
</dbReference>
<dbReference type="PANTHER" id="PTHR10183:SF435">
    <property type="entry name" value="LOW QUALITY PROTEIN: CALPAIN-8"/>
    <property type="match status" value="1"/>
</dbReference>
<name>A0A8T2JJZ6_9PIPI</name>
<organism evidence="11 12">
    <name type="scientific">Hymenochirus boettgeri</name>
    <name type="common">Congo dwarf clawed frog</name>
    <dbReference type="NCBI Taxonomy" id="247094"/>
    <lineage>
        <taxon>Eukaryota</taxon>
        <taxon>Metazoa</taxon>
        <taxon>Chordata</taxon>
        <taxon>Craniata</taxon>
        <taxon>Vertebrata</taxon>
        <taxon>Euteleostomi</taxon>
        <taxon>Amphibia</taxon>
        <taxon>Batrachia</taxon>
        <taxon>Anura</taxon>
        <taxon>Pipoidea</taxon>
        <taxon>Pipidae</taxon>
        <taxon>Pipinae</taxon>
        <taxon>Hymenochirus</taxon>
    </lineage>
</organism>
<comment type="caution">
    <text evidence="11">The sequence shown here is derived from an EMBL/GenBank/DDBJ whole genome shotgun (WGS) entry which is preliminary data.</text>
</comment>
<dbReference type="SMART" id="SM00230">
    <property type="entry name" value="CysPc"/>
    <property type="match status" value="1"/>
</dbReference>
<dbReference type="OrthoDB" id="424753at2759"/>
<evidence type="ECO:0000256" key="3">
    <source>
        <dbReference type="ARBA" id="ARBA00022723"/>
    </source>
</evidence>
<feature type="domain" description="Calpain catalytic" evidence="9">
    <location>
        <begin position="45"/>
        <end position="302"/>
    </location>
</feature>
<dbReference type="InterPro" id="IPR022684">
    <property type="entry name" value="Calpain_cysteine_protease"/>
</dbReference>
<dbReference type="InterPro" id="IPR002048">
    <property type="entry name" value="EF_hand_dom"/>
</dbReference>
<evidence type="ECO:0000256" key="2">
    <source>
        <dbReference type="ARBA" id="ARBA00022670"/>
    </source>
</evidence>
<keyword evidence="4" id="KW-0378">Hydrolase</keyword>
<dbReference type="AlphaFoldDB" id="A0A8T2JJZ6"/>
<feature type="domain" description="EF-hand" evidence="10">
    <location>
        <begin position="386"/>
        <end position="421"/>
    </location>
</feature>
<evidence type="ECO:0000256" key="1">
    <source>
        <dbReference type="ARBA" id="ARBA00007623"/>
    </source>
</evidence>
<dbReference type="SUPFAM" id="SSF49758">
    <property type="entry name" value="Calpain large subunit, middle domain (domain III)"/>
    <property type="match status" value="1"/>
</dbReference>
<dbReference type="PROSITE" id="PS00018">
    <property type="entry name" value="EF_HAND_1"/>
    <property type="match status" value="1"/>
</dbReference>
<dbReference type="Pfam" id="PF01067">
    <property type="entry name" value="Calpain_III"/>
    <property type="match status" value="1"/>
</dbReference>
<dbReference type="Gene3D" id="2.60.120.380">
    <property type="match status" value="1"/>
</dbReference>
<dbReference type="InterPro" id="IPR036213">
    <property type="entry name" value="Calpain_III_sf"/>
</dbReference>
<evidence type="ECO:0000256" key="5">
    <source>
        <dbReference type="ARBA" id="ARBA00022807"/>
    </source>
</evidence>
<comment type="caution">
    <text evidence="8">Lacks conserved residue(s) required for the propagation of feature annotation.</text>
</comment>
<dbReference type="Gene3D" id="3.90.70.10">
    <property type="entry name" value="Cysteine proteinases"/>
    <property type="match status" value="1"/>
</dbReference>
<dbReference type="Proteomes" id="UP000812440">
    <property type="component" value="Chromosome 5"/>
</dbReference>
<evidence type="ECO:0000259" key="10">
    <source>
        <dbReference type="PROSITE" id="PS50222"/>
    </source>
</evidence>
<evidence type="ECO:0000313" key="12">
    <source>
        <dbReference type="Proteomes" id="UP000812440"/>
    </source>
</evidence>
<dbReference type="GO" id="GO:0005737">
    <property type="term" value="C:cytoplasm"/>
    <property type="evidence" value="ECO:0007669"/>
    <property type="project" value="TreeGrafter"/>
</dbReference>
<dbReference type="InterPro" id="IPR022683">
    <property type="entry name" value="Calpain_III"/>
</dbReference>
<evidence type="ECO:0000256" key="8">
    <source>
        <dbReference type="PROSITE-ProRule" id="PRU00239"/>
    </source>
</evidence>
<protein>
    <submittedName>
        <fullName evidence="11">Uncharacterized protein</fullName>
    </submittedName>
</protein>
<dbReference type="SMART" id="SM00054">
    <property type="entry name" value="EFh"/>
    <property type="match status" value="2"/>
</dbReference>
<evidence type="ECO:0000259" key="9">
    <source>
        <dbReference type="PROSITE" id="PS50203"/>
    </source>
</evidence>